<feature type="transmembrane region" description="Helical" evidence="9">
    <location>
        <begin position="15"/>
        <end position="37"/>
    </location>
</feature>
<name>A0A517YIT4_9BACT</name>
<comment type="subcellular location">
    <subcellularLocation>
        <location evidence="9">Cell membrane</location>
        <topology evidence="9">Multi-pass membrane protein</topology>
    </subcellularLocation>
    <subcellularLocation>
        <location evidence="1">Membrane</location>
        <topology evidence="1">Multi-pass membrane protein</topology>
    </subcellularLocation>
</comment>
<evidence type="ECO:0000256" key="9">
    <source>
        <dbReference type="RuleBase" id="RU365087"/>
    </source>
</evidence>
<protein>
    <recommendedName>
        <fullName evidence="9">Protein-export membrane protein SecG</fullName>
    </recommendedName>
</protein>
<dbReference type="RefSeq" id="WP_202921259.1">
    <property type="nucleotide sequence ID" value="NZ_CP036274.1"/>
</dbReference>
<evidence type="ECO:0000256" key="4">
    <source>
        <dbReference type="ARBA" id="ARBA00022692"/>
    </source>
</evidence>
<feature type="region of interest" description="Disordered" evidence="10">
    <location>
        <begin position="99"/>
        <end position="230"/>
    </location>
</feature>
<dbReference type="InterPro" id="IPR004692">
    <property type="entry name" value="SecG"/>
</dbReference>
<keyword evidence="3 9" id="KW-0813">Transport</keyword>
<evidence type="ECO:0000256" key="5">
    <source>
        <dbReference type="ARBA" id="ARBA00022927"/>
    </source>
</evidence>
<keyword evidence="12" id="KW-1185">Reference proteome</keyword>
<keyword evidence="6 9" id="KW-1133">Transmembrane helix</keyword>
<dbReference type="KEGG" id="aagg:ETAA8_52590"/>
<evidence type="ECO:0000313" key="11">
    <source>
        <dbReference type="EMBL" id="QDU30140.1"/>
    </source>
</evidence>
<gene>
    <name evidence="11" type="ORF">ETAA8_52590</name>
</gene>
<comment type="similarity">
    <text evidence="2 9">Belongs to the SecG family.</text>
</comment>
<proteinExistence type="inferred from homology"/>
<evidence type="ECO:0000313" key="12">
    <source>
        <dbReference type="Proteomes" id="UP000315017"/>
    </source>
</evidence>
<dbReference type="NCBIfam" id="TIGR00810">
    <property type="entry name" value="secG"/>
    <property type="match status" value="1"/>
</dbReference>
<organism evidence="11 12">
    <name type="scientific">Anatilimnocola aggregata</name>
    <dbReference type="NCBI Taxonomy" id="2528021"/>
    <lineage>
        <taxon>Bacteria</taxon>
        <taxon>Pseudomonadati</taxon>
        <taxon>Planctomycetota</taxon>
        <taxon>Planctomycetia</taxon>
        <taxon>Pirellulales</taxon>
        <taxon>Pirellulaceae</taxon>
        <taxon>Anatilimnocola</taxon>
    </lineage>
</organism>
<dbReference type="AlphaFoldDB" id="A0A517YIT4"/>
<dbReference type="GO" id="GO:0015450">
    <property type="term" value="F:protein-transporting ATPase activity"/>
    <property type="evidence" value="ECO:0007669"/>
    <property type="project" value="UniProtKB-UniRule"/>
</dbReference>
<evidence type="ECO:0000256" key="10">
    <source>
        <dbReference type="SAM" id="MobiDB-lite"/>
    </source>
</evidence>
<feature type="compositionally biased region" description="Low complexity" evidence="10">
    <location>
        <begin position="162"/>
        <end position="184"/>
    </location>
</feature>
<evidence type="ECO:0000256" key="7">
    <source>
        <dbReference type="ARBA" id="ARBA00023010"/>
    </source>
</evidence>
<keyword evidence="8 9" id="KW-0472">Membrane</keyword>
<evidence type="ECO:0000256" key="2">
    <source>
        <dbReference type="ARBA" id="ARBA00008445"/>
    </source>
</evidence>
<sequence>MLELHQMPLPLALGFMHWMFIIPLSLLSVFLTLLILVQRGRGGGLTGALGGMGGQSAFGTKAGDVFTKITVVVALLWIVLSMGALRVLHVGKFGETVGNSTPVKGGVIPVDDQKVDDKNPLNVTPAPGLTPENTPAPMGTTPETPKAETPKAEEPKTETPKTETPATPETPKTETPPAKTEAPPAESPKSETPTAESPKAEAPKEAEPKTAEPKGDAPKADAPKADEEKK</sequence>
<keyword evidence="7 9" id="KW-0811">Translocation</keyword>
<accession>A0A517YIT4</accession>
<comment type="function">
    <text evidence="9">Involved in protein export. Participates in an early event of protein translocation.</text>
</comment>
<evidence type="ECO:0000256" key="3">
    <source>
        <dbReference type="ARBA" id="ARBA00022448"/>
    </source>
</evidence>
<dbReference type="Proteomes" id="UP000315017">
    <property type="component" value="Chromosome"/>
</dbReference>
<keyword evidence="9" id="KW-1003">Cell membrane</keyword>
<dbReference type="EMBL" id="CP036274">
    <property type="protein sequence ID" value="QDU30140.1"/>
    <property type="molecule type" value="Genomic_DNA"/>
</dbReference>
<dbReference type="GO" id="GO:0009306">
    <property type="term" value="P:protein secretion"/>
    <property type="evidence" value="ECO:0007669"/>
    <property type="project" value="UniProtKB-UniRule"/>
</dbReference>
<dbReference type="Pfam" id="PF03840">
    <property type="entry name" value="SecG"/>
    <property type="match status" value="1"/>
</dbReference>
<keyword evidence="4 9" id="KW-0812">Transmembrane</keyword>
<reference evidence="11 12" key="1">
    <citation type="submission" date="2019-02" db="EMBL/GenBank/DDBJ databases">
        <title>Deep-cultivation of Planctomycetes and their phenomic and genomic characterization uncovers novel biology.</title>
        <authorList>
            <person name="Wiegand S."/>
            <person name="Jogler M."/>
            <person name="Boedeker C."/>
            <person name="Pinto D."/>
            <person name="Vollmers J."/>
            <person name="Rivas-Marin E."/>
            <person name="Kohn T."/>
            <person name="Peeters S.H."/>
            <person name="Heuer A."/>
            <person name="Rast P."/>
            <person name="Oberbeckmann S."/>
            <person name="Bunk B."/>
            <person name="Jeske O."/>
            <person name="Meyerdierks A."/>
            <person name="Storesund J.E."/>
            <person name="Kallscheuer N."/>
            <person name="Luecker S."/>
            <person name="Lage O.M."/>
            <person name="Pohl T."/>
            <person name="Merkel B.J."/>
            <person name="Hornburger P."/>
            <person name="Mueller R.-W."/>
            <person name="Bruemmer F."/>
            <person name="Labrenz M."/>
            <person name="Spormann A.M."/>
            <person name="Op den Camp H."/>
            <person name="Overmann J."/>
            <person name="Amann R."/>
            <person name="Jetten M.S.M."/>
            <person name="Mascher T."/>
            <person name="Medema M.H."/>
            <person name="Devos D.P."/>
            <person name="Kaster A.-K."/>
            <person name="Ovreas L."/>
            <person name="Rohde M."/>
            <person name="Galperin M.Y."/>
            <person name="Jogler C."/>
        </authorList>
    </citation>
    <scope>NUCLEOTIDE SEQUENCE [LARGE SCALE GENOMIC DNA]</scope>
    <source>
        <strain evidence="11 12">ETA_A8</strain>
    </source>
</reference>
<feature type="compositionally biased region" description="Basic and acidic residues" evidence="10">
    <location>
        <begin position="145"/>
        <end position="161"/>
    </location>
</feature>
<evidence type="ECO:0000256" key="8">
    <source>
        <dbReference type="ARBA" id="ARBA00023136"/>
    </source>
</evidence>
<evidence type="ECO:0000256" key="1">
    <source>
        <dbReference type="ARBA" id="ARBA00004141"/>
    </source>
</evidence>
<evidence type="ECO:0000256" key="6">
    <source>
        <dbReference type="ARBA" id="ARBA00022989"/>
    </source>
</evidence>
<feature type="compositionally biased region" description="Basic and acidic residues" evidence="10">
    <location>
        <begin position="198"/>
        <end position="230"/>
    </location>
</feature>
<keyword evidence="5 9" id="KW-0653">Protein transport</keyword>
<dbReference type="GO" id="GO:0005886">
    <property type="term" value="C:plasma membrane"/>
    <property type="evidence" value="ECO:0007669"/>
    <property type="project" value="UniProtKB-SubCell"/>
</dbReference>
<feature type="transmembrane region" description="Helical" evidence="9">
    <location>
        <begin position="65"/>
        <end position="85"/>
    </location>
</feature>